<keyword evidence="9" id="KW-0472">Membrane</keyword>
<name>A0A0F9TAK6_9ZZZZ</name>
<feature type="region of interest" description="Disordered" evidence="10">
    <location>
        <begin position="48"/>
        <end position="94"/>
    </location>
</feature>
<dbReference type="GO" id="GO:0030288">
    <property type="term" value="C:outer membrane-bounded periplasmic space"/>
    <property type="evidence" value="ECO:0007669"/>
    <property type="project" value="InterPro"/>
</dbReference>
<dbReference type="InterPro" id="IPR051045">
    <property type="entry name" value="TonB-dependent_transducer"/>
</dbReference>
<dbReference type="Pfam" id="PF03544">
    <property type="entry name" value="TonB_C"/>
    <property type="match status" value="1"/>
</dbReference>
<evidence type="ECO:0000256" key="4">
    <source>
        <dbReference type="ARBA" id="ARBA00022475"/>
    </source>
</evidence>
<keyword evidence="4" id="KW-1003">Cell membrane</keyword>
<evidence type="ECO:0000313" key="12">
    <source>
        <dbReference type="EMBL" id="KKN45976.1"/>
    </source>
</evidence>
<feature type="domain" description="TonB C-terminal" evidence="11">
    <location>
        <begin position="128"/>
        <end position="219"/>
    </location>
</feature>
<evidence type="ECO:0000256" key="2">
    <source>
        <dbReference type="ARBA" id="ARBA00006555"/>
    </source>
</evidence>
<keyword evidence="3" id="KW-0813">Transport</keyword>
<dbReference type="NCBIfam" id="TIGR01352">
    <property type="entry name" value="tonB_Cterm"/>
    <property type="match status" value="1"/>
</dbReference>
<keyword evidence="7" id="KW-0653">Protein transport</keyword>
<dbReference type="InterPro" id="IPR006260">
    <property type="entry name" value="TonB/TolA_C"/>
</dbReference>
<dbReference type="InterPro" id="IPR003538">
    <property type="entry name" value="TonB"/>
</dbReference>
<gene>
    <name evidence="12" type="ORF">LCGC14_0677650</name>
</gene>
<comment type="caution">
    <text evidence="12">The sequence shown here is derived from an EMBL/GenBank/DDBJ whole genome shotgun (WGS) entry which is preliminary data.</text>
</comment>
<dbReference type="GO" id="GO:0031992">
    <property type="term" value="F:energy transducer activity"/>
    <property type="evidence" value="ECO:0007669"/>
    <property type="project" value="InterPro"/>
</dbReference>
<reference evidence="12" key="1">
    <citation type="journal article" date="2015" name="Nature">
        <title>Complex archaea that bridge the gap between prokaryotes and eukaryotes.</title>
        <authorList>
            <person name="Spang A."/>
            <person name="Saw J.H."/>
            <person name="Jorgensen S.L."/>
            <person name="Zaremba-Niedzwiedzka K."/>
            <person name="Martijn J."/>
            <person name="Lind A.E."/>
            <person name="van Eijk R."/>
            <person name="Schleper C."/>
            <person name="Guy L."/>
            <person name="Ettema T.J."/>
        </authorList>
    </citation>
    <scope>NUCLEOTIDE SEQUENCE</scope>
</reference>
<evidence type="ECO:0000256" key="1">
    <source>
        <dbReference type="ARBA" id="ARBA00004383"/>
    </source>
</evidence>
<dbReference type="GO" id="GO:0015891">
    <property type="term" value="P:siderophore transport"/>
    <property type="evidence" value="ECO:0007669"/>
    <property type="project" value="InterPro"/>
</dbReference>
<keyword evidence="8" id="KW-1133">Transmembrane helix</keyword>
<accession>A0A0F9TAK6</accession>
<dbReference type="EMBL" id="LAZR01001355">
    <property type="protein sequence ID" value="KKN45976.1"/>
    <property type="molecule type" value="Genomic_DNA"/>
</dbReference>
<evidence type="ECO:0000256" key="8">
    <source>
        <dbReference type="ARBA" id="ARBA00022989"/>
    </source>
</evidence>
<evidence type="ECO:0000256" key="9">
    <source>
        <dbReference type="ARBA" id="ARBA00023136"/>
    </source>
</evidence>
<sequence>MRLVIGLLLAILVNFGLFTLMQKMTAEQNTERKITENIQLLDFVRLKPEEKEAETKKRELPKKPPPPEKTPPPPKEPAQQVDKPKAPTPQLEAPRIDVPLNIAGGPYLGDFSKAPPAPVAPAVISAPTMDEDVVPLVRIPPQYPRVASRRGIEGIVTVSFTITKDGRVRDPVVISAKPENIFNSAALKAILKWKFKPKVVDGQPVERQATQAIEFKLAK</sequence>
<dbReference type="PRINTS" id="PR01374">
    <property type="entry name" value="TONBPROTEIN"/>
</dbReference>
<evidence type="ECO:0000256" key="3">
    <source>
        <dbReference type="ARBA" id="ARBA00022448"/>
    </source>
</evidence>
<dbReference type="Gene3D" id="3.30.1150.10">
    <property type="match status" value="1"/>
</dbReference>
<dbReference type="InterPro" id="IPR037682">
    <property type="entry name" value="TonB_C"/>
</dbReference>
<keyword evidence="6" id="KW-0812">Transmembrane</keyword>
<evidence type="ECO:0000256" key="6">
    <source>
        <dbReference type="ARBA" id="ARBA00022692"/>
    </source>
</evidence>
<dbReference type="AlphaFoldDB" id="A0A0F9TAK6"/>
<dbReference type="GO" id="GO:0055085">
    <property type="term" value="P:transmembrane transport"/>
    <property type="evidence" value="ECO:0007669"/>
    <property type="project" value="InterPro"/>
</dbReference>
<feature type="compositionally biased region" description="Pro residues" evidence="10">
    <location>
        <begin position="67"/>
        <end position="76"/>
    </location>
</feature>
<evidence type="ECO:0000256" key="5">
    <source>
        <dbReference type="ARBA" id="ARBA00022519"/>
    </source>
</evidence>
<dbReference type="PANTHER" id="PTHR33446">
    <property type="entry name" value="PROTEIN TONB-RELATED"/>
    <property type="match status" value="1"/>
</dbReference>
<dbReference type="GO" id="GO:0015031">
    <property type="term" value="P:protein transport"/>
    <property type="evidence" value="ECO:0007669"/>
    <property type="project" value="UniProtKB-KW"/>
</dbReference>
<dbReference type="PANTHER" id="PTHR33446:SF14">
    <property type="entry name" value="PROTEIN TONB"/>
    <property type="match status" value="1"/>
</dbReference>
<feature type="compositionally biased region" description="Basic and acidic residues" evidence="10">
    <location>
        <begin position="48"/>
        <end position="66"/>
    </location>
</feature>
<dbReference type="GO" id="GO:0005886">
    <property type="term" value="C:plasma membrane"/>
    <property type="evidence" value="ECO:0007669"/>
    <property type="project" value="UniProtKB-SubCell"/>
</dbReference>
<organism evidence="12">
    <name type="scientific">marine sediment metagenome</name>
    <dbReference type="NCBI Taxonomy" id="412755"/>
    <lineage>
        <taxon>unclassified sequences</taxon>
        <taxon>metagenomes</taxon>
        <taxon>ecological metagenomes</taxon>
    </lineage>
</organism>
<dbReference type="PROSITE" id="PS52015">
    <property type="entry name" value="TONB_CTD"/>
    <property type="match status" value="1"/>
</dbReference>
<evidence type="ECO:0000259" key="11">
    <source>
        <dbReference type="PROSITE" id="PS52015"/>
    </source>
</evidence>
<evidence type="ECO:0000256" key="7">
    <source>
        <dbReference type="ARBA" id="ARBA00022927"/>
    </source>
</evidence>
<dbReference type="SUPFAM" id="SSF74653">
    <property type="entry name" value="TolA/TonB C-terminal domain"/>
    <property type="match status" value="1"/>
</dbReference>
<keyword evidence="5" id="KW-0997">Cell inner membrane</keyword>
<protein>
    <recommendedName>
        <fullName evidence="11">TonB C-terminal domain-containing protein</fullName>
    </recommendedName>
</protein>
<comment type="subcellular location">
    <subcellularLocation>
        <location evidence="1">Cell inner membrane</location>
        <topology evidence="1">Single-pass membrane protein</topology>
        <orientation evidence="1">Periplasmic side</orientation>
    </subcellularLocation>
</comment>
<proteinExistence type="inferred from homology"/>
<comment type="similarity">
    <text evidence="2">Belongs to the TonB family.</text>
</comment>
<evidence type="ECO:0000256" key="10">
    <source>
        <dbReference type="SAM" id="MobiDB-lite"/>
    </source>
</evidence>